<dbReference type="NCBIfam" id="TIGR00654">
    <property type="entry name" value="PhzF_family"/>
    <property type="match status" value="1"/>
</dbReference>
<dbReference type="InterPro" id="IPR003719">
    <property type="entry name" value="Phenazine_PhzF-like"/>
</dbReference>
<dbReference type="GO" id="GO:0005737">
    <property type="term" value="C:cytoplasm"/>
    <property type="evidence" value="ECO:0007669"/>
    <property type="project" value="TreeGrafter"/>
</dbReference>
<dbReference type="PANTHER" id="PTHR13774">
    <property type="entry name" value="PHENAZINE BIOSYNTHESIS PROTEIN"/>
    <property type="match status" value="1"/>
</dbReference>
<dbReference type="PIRSF" id="PIRSF016184">
    <property type="entry name" value="PhzC_PhzF"/>
    <property type="match status" value="1"/>
</dbReference>
<reference evidence="4 5" key="1">
    <citation type="submission" date="2021-01" db="EMBL/GenBank/DDBJ databases">
        <title>Entomomonas sp. F2A isolated from a house cricket (Acheta domesticus).</title>
        <authorList>
            <person name="Spergser J."/>
            <person name="Busse H.-J."/>
        </authorList>
    </citation>
    <scope>NUCLEOTIDE SEQUENCE [LARGE SCALE GENOMIC DNA]</scope>
    <source>
        <strain evidence="4 5">F2A</strain>
    </source>
</reference>
<evidence type="ECO:0000256" key="3">
    <source>
        <dbReference type="PIRSR" id="PIRSR016184-1"/>
    </source>
</evidence>
<dbReference type="EMBL" id="CP067393">
    <property type="protein sequence ID" value="QQP87135.1"/>
    <property type="molecule type" value="Genomic_DNA"/>
</dbReference>
<evidence type="ECO:0000256" key="2">
    <source>
        <dbReference type="ARBA" id="ARBA00023235"/>
    </source>
</evidence>
<sequence>MFQVDAFTDTLFQGNPAAVVPLTEWLSEFQMQHIAAENNLAETAFIKQVAGNKYHIRWFTPTIEVPFCGHATLASAFVLFKENDSLTEVVFTTEQVGELIIYKGDNGFIQMDFPNRKPTEVIDNPPQELLAGLSIKPQRVVRNVQAYFAIYDNEQQVRDVVVNSELLARLDPYCVTVTAPGQEYDFVSRFFATNHGVDEDPVTGSIHTGLAPYWAEQLNKTRLLAYQASARGGKLLCEVKGDRVVIEGKAVLYLEGLFYLPD</sequence>
<organism evidence="4 5">
    <name type="scientific">Entomomonas asaccharolytica</name>
    <dbReference type="NCBI Taxonomy" id="2785331"/>
    <lineage>
        <taxon>Bacteria</taxon>
        <taxon>Pseudomonadati</taxon>
        <taxon>Pseudomonadota</taxon>
        <taxon>Gammaproteobacteria</taxon>
        <taxon>Pseudomonadales</taxon>
        <taxon>Pseudomonadaceae</taxon>
        <taxon>Entomomonas</taxon>
    </lineage>
</organism>
<name>A0A974NHW6_9GAMM</name>
<evidence type="ECO:0000313" key="4">
    <source>
        <dbReference type="EMBL" id="QQP87135.1"/>
    </source>
</evidence>
<evidence type="ECO:0000313" key="5">
    <source>
        <dbReference type="Proteomes" id="UP000595278"/>
    </source>
</evidence>
<comment type="similarity">
    <text evidence="1">Belongs to the PhzF family.</text>
</comment>
<accession>A0A974NHW6</accession>
<dbReference type="SUPFAM" id="SSF54506">
    <property type="entry name" value="Diaminopimelate epimerase-like"/>
    <property type="match status" value="1"/>
</dbReference>
<keyword evidence="2" id="KW-0413">Isomerase</keyword>
<dbReference type="AlphaFoldDB" id="A0A974NHW6"/>
<dbReference type="Pfam" id="PF02567">
    <property type="entry name" value="PhzC-PhzF"/>
    <property type="match status" value="1"/>
</dbReference>
<feature type="active site" evidence="3">
    <location>
        <position position="42"/>
    </location>
</feature>
<dbReference type="KEGG" id="eaz:JHT90_04595"/>
<dbReference type="GO" id="GO:0016853">
    <property type="term" value="F:isomerase activity"/>
    <property type="evidence" value="ECO:0007669"/>
    <property type="project" value="UniProtKB-KW"/>
</dbReference>
<keyword evidence="5" id="KW-1185">Reference proteome</keyword>
<dbReference type="Proteomes" id="UP000595278">
    <property type="component" value="Chromosome"/>
</dbReference>
<proteinExistence type="inferred from homology"/>
<protein>
    <submittedName>
        <fullName evidence="4">PhzF family phenazine biosynthesis protein</fullName>
    </submittedName>
</protein>
<dbReference type="PANTHER" id="PTHR13774:SF17">
    <property type="entry name" value="PHENAZINE BIOSYNTHESIS-LIKE DOMAIN-CONTAINING PROTEIN"/>
    <property type="match status" value="1"/>
</dbReference>
<evidence type="ECO:0000256" key="1">
    <source>
        <dbReference type="ARBA" id="ARBA00008270"/>
    </source>
</evidence>
<gene>
    <name evidence="4" type="ORF">JHT90_04595</name>
</gene>
<dbReference type="Gene3D" id="3.10.310.10">
    <property type="entry name" value="Diaminopimelate Epimerase, Chain A, domain 1"/>
    <property type="match status" value="2"/>
</dbReference>